<protein>
    <recommendedName>
        <fullName evidence="3">Tyr recombinase domain-containing protein</fullName>
    </recommendedName>
</protein>
<gene>
    <name evidence="1" type="ORF">ACFU0X_20650</name>
</gene>
<evidence type="ECO:0008006" key="3">
    <source>
        <dbReference type="Google" id="ProtNLM"/>
    </source>
</evidence>
<dbReference type="Proteomes" id="UP001600650">
    <property type="component" value="Unassembled WGS sequence"/>
</dbReference>
<evidence type="ECO:0000313" key="1">
    <source>
        <dbReference type="EMBL" id="MFE7965412.1"/>
    </source>
</evidence>
<dbReference type="RefSeq" id="WP_381727281.1">
    <property type="nucleotide sequence ID" value="NZ_JBHVBU010000058.1"/>
</dbReference>
<dbReference type="InterPro" id="IPR013762">
    <property type="entry name" value="Integrase-like_cat_sf"/>
</dbReference>
<reference evidence="1 2" key="1">
    <citation type="submission" date="2024-09" db="EMBL/GenBank/DDBJ databases">
        <title>The Natural Products Discovery Center: Release of the First 8490 Sequenced Strains for Exploring Actinobacteria Biosynthetic Diversity.</title>
        <authorList>
            <person name="Kalkreuter E."/>
            <person name="Kautsar S.A."/>
            <person name="Yang D."/>
            <person name="Bader C.D."/>
            <person name="Teijaro C.N."/>
            <person name="Fluegel L."/>
            <person name="Davis C.M."/>
            <person name="Simpson J.R."/>
            <person name="Lauterbach L."/>
            <person name="Steele A.D."/>
            <person name="Gui C."/>
            <person name="Meng S."/>
            <person name="Li G."/>
            <person name="Viehrig K."/>
            <person name="Ye F."/>
            <person name="Su P."/>
            <person name="Kiefer A.F."/>
            <person name="Nichols A."/>
            <person name="Cepeda A.J."/>
            <person name="Yan W."/>
            <person name="Fan B."/>
            <person name="Jiang Y."/>
            <person name="Adhikari A."/>
            <person name="Zheng C.-J."/>
            <person name="Schuster L."/>
            <person name="Cowan T.M."/>
            <person name="Smanski M.J."/>
            <person name="Chevrette M.G."/>
            <person name="De Carvalho L.P.S."/>
            <person name="Shen B."/>
        </authorList>
    </citation>
    <scope>NUCLEOTIDE SEQUENCE [LARGE SCALE GENOMIC DNA]</scope>
    <source>
        <strain evidence="1 2">NPDC057399</strain>
    </source>
</reference>
<keyword evidence="2" id="KW-1185">Reference proteome</keyword>
<organism evidence="1 2">
    <name type="scientific">Streptomyces cellulosae</name>
    <dbReference type="NCBI Taxonomy" id="1968"/>
    <lineage>
        <taxon>Bacteria</taxon>
        <taxon>Bacillati</taxon>
        <taxon>Actinomycetota</taxon>
        <taxon>Actinomycetes</taxon>
        <taxon>Kitasatosporales</taxon>
        <taxon>Streptomycetaceae</taxon>
        <taxon>Streptomyces</taxon>
    </lineage>
</organism>
<sequence length="312" mass="34549">MPHPALDQLAPALDTVRAASQARAWQVNWIVGELTTALDNGDLPPEAARNARVLLTTEHLTTFLEHADNDAYRPRARTRTHGPSPWSARNRRAVLRAICRAAHLHPGVVPRTTTPDARGDALTPRQKTALWSFVADAHLYVPRTSARRLVLIRMAAITGIVMDTGALAGEVTHINRYQDLTDDCATVHITHRTQGPGGLTGARTPYRLSEKTTNAIRRWLPYRDELSADVEGNPITSLWVTVRPGGRGPRTARVGMPLSTRTLRDQYQAVVDWLNEARADDPDWTPIPASLERLRLSGTPVVAHPHTQRPVR</sequence>
<comment type="caution">
    <text evidence="1">The sequence shown here is derived from an EMBL/GenBank/DDBJ whole genome shotgun (WGS) entry which is preliminary data.</text>
</comment>
<dbReference type="Gene3D" id="1.10.443.10">
    <property type="entry name" value="Intergrase catalytic core"/>
    <property type="match status" value="1"/>
</dbReference>
<evidence type="ECO:0000313" key="2">
    <source>
        <dbReference type="Proteomes" id="UP001600650"/>
    </source>
</evidence>
<name>A0ABW6JLY9_STRCE</name>
<proteinExistence type="predicted"/>
<dbReference type="EMBL" id="JBHVBU010000058">
    <property type="protein sequence ID" value="MFE7965412.1"/>
    <property type="molecule type" value="Genomic_DNA"/>
</dbReference>
<accession>A0ABW6JLY9</accession>